<dbReference type="EMBL" id="HBIO01031098">
    <property type="protein sequence ID" value="CAE0478981.1"/>
    <property type="molecule type" value="Transcribed_RNA"/>
</dbReference>
<evidence type="ECO:0000256" key="1">
    <source>
        <dbReference type="SAM" id="MobiDB-lite"/>
    </source>
</evidence>
<organism evidence="2">
    <name type="scientific">Chaetoceros debilis</name>
    <dbReference type="NCBI Taxonomy" id="122233"/>
    <lineage>
        <taxon>Eukaryota</taxon>
        <taxon>Sar</taxon>
        <taxon>Stramenopiles</taxon>
        <taxon>Ochrophyta</taxon>
        <taxon>Bacillariophyta</taxon>
        <taxon>Coscinodiscophyceae</taxon>
        <taxon>Chaetocerotophycidae</taxon>
        <taxon>Chaetocerotales</taxon>
        <taxon>Chaetocerotaceae</taxon>
        <taxon>Chaetoceros</taxon>
    </lineage>
</organism>
<feature type="region of interest" description="Disordered" evidence="1">
    <location>
        <begin position="61"/>
        <end position="89"/>
    </location>
</feature>
<dbReference type="AlphaFoldDB" id="A0A7S3VG69"/>
<accession>A0A7S3VG69</accession>
<name>A0A7S3VG69_9STRA</name>
<proteinExistence type="predicted"/>
<gene>
    <name evidence="2" type="ORF">CDEB00056_LOCUS23834</name>
</gene>
<sequence length="216" mass="23570">MENAKPGHSVQFHGLKGAAHLNGTQGHLIQFLKKEQRWSVRCDDDDQVQVVVKAKPENLKRINTTTTTEKRSRAPASRAPAPDASSSQNTADSLLATLLASYHERRMGGAVISCGNKYMVAVEFNGPCGHGGHGIDGDMVYVDKDPLARSVVQRRGCARATELGSNFLMGETVEYIETMNEGAFSNLLNKLKRFSSTQGYIDIKSGLPLHSVRISK</sequence>
<reference evidence="2" key="1">
    <citation type="submission" date="2021-01" db="EMBL/GenBank/DDBJ databases">
        <authorList>
            <person name="Corre E."/>
            <person name="Pelletier E."/>
            <person name="Niang G."/>
            <person name="Scheremetjew M."/>
            <person name="Finn R."/>
            <person name="Kale V."/>
            <person name="Holt S."/>
            <person name="Cochrane G."/>
            <person name="Meng A."/>
            <person name="Brown T."/>
            <person name="Cohen L."/>
        </authorList>
    </citation>
    <scope>NUCLEOTIDE SEQUENCE</scope>
    <source>
        <strain evidence="2">MM31A-1</strain>
    </source>
</reference>
<feature type="compositionally biased region" description="Low complexity" evidence="1">
    <location>
        <begin position="74"/>
        <end position="89"/>
    </location>
</feature>
<evidence type="ECO:0000313" key="2">
    <source>
        <dbReference type="EMBL" id="CAE0478981.1"/>
    </source>
</evidence>
<protein>
    <submittedName>
        <fullName evidence="2">Uncharacterized protein</fullName>
    </submittedName>
</protein>